<dbReference type="InterPro" id="IPR016024">
    <property type="entry name" value="ARM-type_fold"/>
</dbReference>
<evidence type="ECO:0000256" key="6">
    <source>
        <dbReference type="ARBA" id="ARBA00022777"/>
    </source>
</evidence>
<gene>
    <name evidence="11" type="ORF">BCV69DRAFT_280033</name>
</gene>
<keyword evidence="4" id="KW-0808">Transferase</keyword>
<organism evidence="11 12">
    <name type="scientific">Pseudomicrostroma glucosiphilum</name>
    <dbReference type="NCBI Taxonomy" id="1684307"/>
    <lineage>
        <taxon>Eukaryota</taxon>
        <taxon>Fungi</taxon>
        <taxon>Dikarya</taxon>
        <taxon>Basidiomycota</taxon>
        <taxon>Ustilaginomycotina</taxon>
        <taxon>Exobasidiomycetes</taxon>
        <taxon>Microstromatales</taxon>
        <taxon>Microstromatales incertae sedis</taxon>
        <taxon>Pseudomicrostroma</taxon>
    </lineage>
</organism>
<dbReference type="InterPro" id="IPR000403">
    <property type="entry name" value="PI3/4_kinase_cat_dom"/>
</dbReference>
<dbReference type="PANTHER" id="PTHR10048">
    <property type="entry name" value="PHOSPHATIDYLINOSITOL KINASE"/>
    <property type="match status" value="1"/>
</dbReference>
<dbReference type="GO" id="GO:0005737">
    <property type="term" value="C:cytoplasm"/>
    <property type="evidence" value="ECO:0007669"/>
    <property type="project" value="TreeGrafter"/>
</dbReference>
<dbReference type="OrthoDB" id="10264149at2759"/>
<dbReference type="PROSITE" id="PS51545">
    <property type="entry name" value="PIK_HELICAL"/>
    <property type="match status" value="1"/>
</dbReference>
<dbReference type="GO" id="GO:0048015">
    <property type="term" value="P:phosphatidylinositol-mediated signaling"/>
    <property type="evidence" value="ECO:0007669"/>
    <property type="project" value="TreeGrafter"/>
</dbReference>
<dbReference type="FunFam" id="1.25.40.70:FF:000011">
    <property type="entry name" value="Phosphatidylinositol 4-kinase alpha"/>
    <property type="match status" value="1"/>
</dbReference>
<dbReference type="PANTHER" id="PTHR10048:SF15">
    <property type="entry name" value="PHOSPHATIDYLINOSITOL 4-KINASE ALPHA"/>
    <property type="match status" value="1"/>
</dbReference>
<feature type="region of interest" description="Disordered" evidence="8">
    <location>
        <begin position="241"/>
        <end position="289"/>
    </location>
</feature>
<evidence type="ECO:0000256" key="7">
    <source>
        <dbReference type="ARBA" id="ARBA00022840"/>
    </source>
</evidence>
<dbReference type="FunFam" id="1.10.1070.11:FF:000012">
    <property type="entry name" value="Phosphatidylinositol 4-kinase alpha 1"/>
    <property type="match status" value="1"/>
</dbReference>
<name>A0A316UIH3_9BASI</name>
<keyword evidence="12" id="KW-1185">Reference proteome</keyword>
<dbReference type="EMBL" id="KZ819321">
    <property type="protein sequence ID" value="PWN24131.1"/>
    <property type="molecule type" value="Genomic_DNA"/>
</dbReference>
<dbReference type="SMART" id="SM00146">
    <property type="entry name" value="PI3Kc"/>
    <property type="match status" value="1"/>
</dbReference>
<dbReference type="InterPro" id="IPR015433">
    <property type="entry name" value="PI3/4_kinase"/>
</dbReference>
<reference evidence="11 12" key="1">
    <citation type="journal article" date="2018" name="Mol. Biol. Evol.">
        <title>Broad Genomic Sampling Reveals a Smut Pathogenic Ancestry of the Fungal Clade Ustilaginomycotina.</title>
        <authorList>
            <person name="Kijpornyongpan T."/>
            <person name="Mondo S.J."/>
            <person name="Barry K."/>
            <person name="Sandor L."/>
            <person name="Lee J."/>
            <person name="Lipzen A."/>
            <person name="Pangilinan J."/>
            <person name="LaButti K."/>
            <person name="Hainaut M."/>
            <person name="Henrissat B."/>
            <person name="Grigoriev I.V."/>
            <person name="Spatafora J.W."/>
            <person name="Aime M.C."/>
        </authorList>
    </citation>
    <scope>NUCLEOTIDE SEQUENCE [LARGE SCALE GENOMIC DNA]</scope>
    <source>
        <strain evidence="11 12">MCA 4718</strain>
    </source>
</reference>
<dbReference type="GO" id="GO:0046854">
    <property type="term" value="P:phosphatidylinositol phosphate biosynthetic process"/>
    <property type="evidence" value="ECO:0007669"/>
    <property type="project" value="InterPro"/>
</dbReference>
<dbReference type="GO" id="GO:0005524">
    <property type="term" value="F:ATP binding"/>
    <property type="evidence" value="ECO:0007669"/>
    <property type="project" value="UniProtKB-KW"/>
</dbReference>
<evidence type="ECO:0000256" key="5">
    <source>
        <dbReference type="ARBA" id="ARBA00022741"/>
    </source>
</evidence>
<dbReference type="GeneID" id="37013195"/>
<dbReference type="PROSITE" id="PS50290">
    <property type="entry name" value="PI3_4_KINASE_3"/>
    <property type="match status" value="1"/>
</dbReference>
<feature type="domain" description="PI3K/PI4K catalytic" evidence="9">
    <location>
        <begin position="1881"/>
        <end position="2143"/>
    </location>
</feature>
<sequence length="2161" mass="238072">MDFLDLPTHQLILNDLAANLSDSIRAGDQGVTGDDFKTFLDEHAAALQPSSSKKNNPEWLSTSAAHAQISLARFASSIAAASRSTPRTIDETNDTHLRSVLNELIRNTILLSTAEIEESMATWDEWPLADELAFSFCKSLLYIASKAPQHRARCVDGVVTLARNLALGLGATTGDAHVVATRLVPMLHGLYRALSSNIFNWELIEFARLVTAVTPITGTAQTVQRLNHVLLVLPEQQAARAQGGRATRRKQKNATIRRRDPDDTEPGEADTRSQGSIETFFSGDDEDDTEILPDEALLDGGFTYSQGQDLMDDPAFAYRFALLSMYRRAERPLSGHFVLCSALEILSSVLAQALASHAKPRIKSFADYQKMGLRQDELDPARAPRPDRFDVDVKQHHDGHDPAVGQEGMATTKAWAGLHRYAVDLGDDVKAPTTNGTNGTNGGGVLASLPLIGSNGSAAFGNGHPESLTDPEHGASSALHLASRAYHDIQRFIESEGTKHSQLFSDVYALEILSEALKLGALASVAVSKLSDIPLDAHTVVRVRALLSESAVIIDPLLQGAALQSASILVRNFPSLVGSLTTQLRRFAASPQPMFLTPNGDTTPVLESAAKCLATCVTIVPGDDLAVSTMYALLNHLGRDTGGGAAGAAGNAGGAMSVRSGLSKAVTGRDFSLGHSQTQALFASRTEEEKQIINLSIIAMVSRLALEIGRPELTGLATSMLLQRLRSADDESEAAILWNIVPLALAGPKSSFVDVIRALTSVSRSAISGGANRRTGAAIQAAQFKLAQGLGALKEDEDRSTQSKSQEGSEEDEDRFATSGRKQLYLIELLQLFTEKGLAFQGSKGGSRSEQSEVSADLAGLLPAIAAVLSHNDINPQLNPTLEEVSLFRNMWFLSVIFGFADAAPESSIADSLATISMKTPTLVPETAVNYLESDLQYNSVLRADFPSATIDKQRKTLQNLIPSHSSELRSLGLPQLIFLATIYHLECTRSAMGRPSMILWYFVNQGLNTSSLLGSMKAIADEVTTSFISDLSPQVRAHSVDPRVSMEIQNLLLGSCHRVEQVRLVSRKILDRLFAAFPSLVCDQDVVCTLLEMLTLLRRGCEGQYRDEFAPVYQFHSKRANVSFELSDSYSQREEILSEFLKRTRAFLSMALARAPVELQSILQRYLGSFDDETLPGTSDMGKSIAIDYARAVSSGAHDSHLPSLGGWRVDASSAFVGELSSKSTYLGEMTGIHLALSETMVQLKKDPEYQFAPSNVASYKQQLAEVSGNFAAGHRHLPFGELRRLLYRSAAVAVALPEPDHELLHHLVAIPIRIFTPQAIQVASHVWSWIIGERPELETKVMVEIALGWNDTVRLHKGIFQTSALTGGHALLRKTEMSAFDREEIVREREKAKRLFSPHLTLLQLISSRFQAFRYRNPTMVYALIQMLQTSCTAVHEGRMTTHPLSRQVRFTLLLFGLRVVQSSRLDMLVEHQLRRALYDVAFEWFSTIPQFTYGASRIEAAAEMQVMKELLEAVKVDAARASAVVTSFTGPNALDQVRLPNQTTLAAGAREVVDRRTLLQLLIEDEVRRISVWVNPLGEAGRGTDFAGEMARSMTEAKWEAVAYTAWKISPTVLAQLPVRYKSAALKREAGKLIRSEPWRVFKSGYALDLLLEDHLKMALREGSDLKWLLYWGPVSPIEAIWLFQPVFGNNGVLLQYAMRTLEHHPVDLTFFYVPQVVQALRDDKFGYVEQFIFETSKVSQLFCHQILWNMKANSYQDDDGEVPDPMKPTLDRMTDLIVEALSGEAQDFYDREFGFFNEVTSISGKLKPFIKKSKPEKKAKIDEEMDKIKVDPGVYLPSNPDGVVVDLDRRSGRPLQSHAKAPFMATFKVHRDIPAGGKGEDEADEGDDKGTVGVDVWQSAIFKVGDDCRQDVLALQCIALFKVIYTAIGLDAYLYPYRVTATGPGCGVIDVVPNATSRDEMGRSKINSLLDFFVGKFGNVDSVSFQKARMNFIQSMAAYSVACHLLQCRDRHNGNIMINDTGHLVHIDFGFLFDIGPGGMHFEPYSFKLTEEFLDVMGGVDSQGFKMFSELCVKAFLAARPYARQIVQVCSLMMNTGLPSFKGQPTMDRFQGRFMLDLDERQAAKHMMALIKDGMKNIRSLLYDELQLRTNAIPYHK</sequence>
<dbReference type="Gene3D" id="1.25.40.70">
    <property type="entry name" value="Phosphatidylinositol 3-kinase, accessory domain (PIK)"/>
    <property type="match status" value="1"/>
</dbReference>
<keyword evidence="5" id="KW-0547">Nucleotide-binding</keyword>
<comment type="catalytic activity">
    <reaction evidence="1">
        <text>a 1,2-diacyl-sn-glycero-3-phospho-(1D-myo-inositol) + ATP = a 1,2-diacyl-sn-glycero-3-phospho-(1D-myo-inositol 4-phosphate) + ADP + H(+)</text>
        <dbReference type="Rhea" id="RHEA:19877"/>
        <dbReference type="ChEBI" id="CHEBI:15378"/>
        <dbReference type="ChEBI" id="CHEBI:30616"/>
        <dbReference type="ChEBI" id="CHEBI:57880"/>
        <dbReference type="ChEBI" id="CHEBI:58178"/>
        <dbReference type="ChEBI" id="CHEBI:456216"/>
        <dbReference type="EC" id="2.7.1.67"/>
    </reaction>
</comment>
<feature type="region of interest" description="Disordered" evidence="8">
    <location>
        <begin position="793"/>
        <end position="817"/>
    </location>
</feature>
<evidence type="ECO:0000259" key="10">
    <source>
        <dbReference type="PROSITE" id="PS51545"/>
    </source>
</evidence>
<feature type="domain" description="PIK helical" evidence="10">
    <location>
        <begin position="1599"/>
        <end position="1780"/>
    </location>
</feature>
<dbReference type="InterPro" id="IPR001263">
    <property type="entry name" value="PI3K_accessory_dom"/>
</dbReference>
<accession>A0A316UIH3</accession>
<evidence type="ECO:0000313" key="12">
    <source>
        <dbReference type="Proteomes" id="UP000245942"/>
    </source>
</evidence>
<dbReference type="SUPFAM" id="SSF56112">
    <property type="entry name" value="Protein kinase-like (PK-like)"/>
    <property type="match status" value="1"/>
</dbReference>
<evidence type="ECO:0000256" key="4">
    <source>
        <dbReference type="ARBA" id="ARBA00022679"/>
    </source>
</evidence>
<protein>
    <recommendedName>
        <fullName evidence="3">1-phosphatidylinositol 4-kinase</fullName>
        <ecNumber evidence="3">2.7.1.67</ecNumber>
    </recommendedName>
</protein>
<feature type="compositionally biased region" description="Basic residues" evidence="8">
    <location>
        <begin position="246"/>
        <end position="256"/>
    </location>
</feature>
<proteinExistence type="inferred from homology"/>
<dbReference type="Proteomes" id="UP000245942">
    <property type="component" value="Unassembled WGS sequence"/>
</dbReference>
<dbReference type="PROSITE" id="PS00915">
    <property type="entry name" value="PI3_4_KINASE_1"/>
    <property type="match status" value="1"/>
</dbReference>
<dbReference type="FunFam" id="3.30.1010.10:FF:000014">
    <property type="entry name" value="Phosphatidylinositol 4-kinase STT4"/>
    <property type="match status" value="1"/>
</dbReference>
<dbReference type="InterPro" id="IPR045495">
    <property type="entry name" value="PI4K_N"/>
</dbReference>
<dbReference type="GO" id="GO:0005886">
    <property type="term" value="C:plasma membrane"/>
    <property type="evidence" value="ECO:0007669"/>
    <property type="project" value="TreeGrafter"/>
</dbReference>
<dbReference type="Gene3D" id="3.30.1010.10">
    <property type="entry name" value="Phosphatidylinositol 3-kinase Catalytic Subunit, Chain A, domain 4"/>
    <property type="match status" value="1"/>
</dbReference>
<evidence type="ECO:0000259" key="9">
    <source>
        <dbReference type="PROSITE" id="PS50290"/>
    </source>
</evidence>
<dbReference type="EC" id="2.7.1.67" evidence="3"/>
<dbReference type="InterPro" id="IPR011009">
    <property type="entry name" value="Kinase-like_dom_sf"/>
</dbReference>
<evidence type="ECO:0000256" key="2">
    <source>
        <dbReference type="ARBA" id="ARBA00006209"/>
    </source>
</evidence>
<dbReference type="Pfam" id="PF00613">
    <property type="entry name" value="PI3Ka"/>
    <property type="match status" value="1"/>
</dbReference>
<dbReference type="Gene3D" id="1.10.1070.11">
    <property type="entry name" value="Phosphatidylinositol 3-/4-kinase, catalytic domain"/>
    <property type="match status" value="1"/>
</dbReference>
<keyword evidence="7" id="KW-0067">ATP-binding</keyword>
<dbReference type="STRING" id="1684307.A0A316UIH3"/>
<dbReference type="Pfam" id="PF00454">
    <property type="entry name" value="PI3_PI4_kinase"/>
    <property type="match status" value="1"/>
</dbReference>
<dbReference type="SUPFAM" id="SSF48371">
    <property type="entry name" value="ARM repeat"/>
    <property type="match status" value="1"/>
</dbReference>
<dbReference type="InterPro" id="IPR042236">
    <property type="entry name" value="PI3K_accessory_sf"/>
</dbReference>
<dbReference type="RefSeq" id="XP_025351291.1">
    <property type="nucleotide sequence ID" value="XM_025491461.1"/>
</dbReference>
<evidence type="ECO:0000256" key="3">
    <source>
        <dbReference type="ARBA" id="ARBA00012169"/>
    </source>
</evidence>
<evidence type="ECO:0000256" key="8">
    <source>
        <dbReference type="SAM" id="MobiDB-lite"/>
    </source>
</evidence>
<dbReference type="SMART" id="SM00145">
    <property type="entry name" value="PI3Ka"/>
    <property type="match status" value="1"/>
</dbReference>
<dbReference type="CDD" id="cd05167">
    <property type="entry name" value="PI4Kc_III_alpha"/>
    <property type="match status" value="1"/>
</dbReference>
<evidence type="ECO:0000313" key="11">
    <source>
        <dbReference type="EMBL" id="PWN24131.1"/>
    </source>
</evidence>
<keyword evidence="6" id="KW-0418">Kinase</keyword>
<dbReference type="InterPro" id="IPR036940">
    <property type="entry name" value="PI3/4_kinase_cat_sf"/>
</dbReference>
<dbReference type="InterPro" id="IPR018936">
    <property type="entry name" value="PI3/4_kinase_CS"/>
</dbReference>
<evidence type="ECO:0000256" key="1">
    <source>
        <dbReference type="ARBA" id="ARBA00001686"/>
    </source>
</evidence>
<dbReference type="Pfam" id="PF19274">
    <property type="entry name" value="PI4K_N"/>
    <property type="match status" value="2"/>
</dbReference>
<comment type="similarity">
    <text evidence="2">Belongs to the PI3/PI4-kinase family. Type III PI4K subfamily.</text>
</comment>
<dbReference type="GO" id="GO:0004430">
    <property type="term" value="F:1-phosphatidylinositol 4-kinase activity"/>
    <property type="evidence" value="ECO:0007669"/>
    <property type="project" value="UniProtKB-EC"/>
</dbReference>